<dbReference type="InterPro" id="IPR036849">
    <property type="entry name" value="Enolase-like_C_sf"/>
</dbReference>
<keyword evidence="2" id="KW-0479">Metal-binding</keyword>
<evidence type="ECO:0000259" key="4">
    <source>
        <dbReference type="SMART" id="SM00922"/>
    </source>
</evidence>
<dbReference type="SFLD" id="SFLDS00001">
    <property type="entry name" value="Enolase"/>
    <property type="match status" value="1"/>
</dbReference>
<dbReference type="SMART" id="SM00922">
    <property type="entry name" value="MR_MLE"/>
    <property type="match status" value="1"/>
</dbReference>
<dbReference type="InterPro" id="IPR029065">
    <property type="entry name" value="Enolase_C-like"/>
</dbReference>
<dbReference type="Gene3D" id="3.20.20.120">
    <property type="entry name" value="Enolase-like C-terminal domain"/>
    <property type="match status" value="1"/>
</dbReference>
<comment type="cofactor">
    <cofactor evidence="1">
        <name>Mg(2+)</name>
        <dbReference type="ChEBI" id="CHEBI:18420"/>
    </cofactor>
</comment>
<dbReference type="RefSeq" id="WP_213641556.1">
    <property type="nucleotide sequence ID" value="NZ_JADPMV010000002.1"/>
</dbReference>
<dbReference type="Pfam" id="PF13378">
    <property type="entry name" value="MR_MLE_C"/>
    <property type="match status" value="1"/>
</dbReference>
<gene>
    <name evidence="5" type="ORF">I0D00_20155</name>
</gene>
<accession>A0ABS5Q6K3</accession>
<evidence type="ECO:0000313" key="5">
    <source>
        <dbReference type="EMBL" id="MBS7664228.1"/>
    </source>
</evidence>
<reference evidence="5 6" key="1">
    <citation type="journal article" date="2021" name="Syst. Appl. Microbiol.">
        <title>Pseudomonas lalucatii sp. nov. isolated from Vallgornera, a karstic cave in Mallorca, Western Mediterranean.</title>
        <authorList>
            <person name="Busquets A."/>
            <person name="Mulet M."/>
            <person name="Gomila M."/>
            <person name="Garcia-Valdes E."/>
        </authorList>
    </citation>
    <scope>NUCLEOTIDE SEQUENCE [LARGE SCALE GENOMIC DNA]</scope>
    <source>
        <strain evidence="5 6">R1b54</strain>
    </source>
</reference>
<dbReference type="SFLD" id="SFLDG00179">
    <property type="entry name" value="mandelate_racemase"/>
    <property type="match status" value="1"/>
</dbReference>
<organism evidence="5 6">
    <name type="scientific">Pseudomonas lalucatii</name>
    <dbReference type="NCBI Taxonomy" id="1424203"/>
    <lineage>
        <taxon>Bacteria</taxon>
        <taxon>Pseudomonadati</taxon>
        <taxon>Pseudomonadota</taxon>
        <taxon>Gammaproteobacteria</taxon>
        <taxon>Pseudomonadales</taxon>
        <taxon>Pseudomonadaceae</taxon>
        <taxon>Pseudomonas</taxon>
    </lineage>
</organism>
<evidence type="ECO:0000256" key="1">
    <source>
        <dbReference type="ARBA" id="ARBA00001946"/>
    </source>
</evidence>
<keyword evidence="6" id="KW-1185">Reference proteome</keyword>
<comment type="caution">
    <text evidence="5">The sequence shown here is derived from an EMBL/GenBank/DDBJ whole genome shotgun (WGS) entry which is preliminary data.</text>
</comment>
<name>A0ABS5Q6K3_9PSED</name>
<protein>
    <submittedName>
        <fullName evidence="5">Mandelate racemase/muconate lactonizing enzyme family protein</fullName>
    </submittedName>
</protein>
<dbReference type="InterPro" id="IPR013341">
    <property type="entry name" value="Mandelate_racemase_N_dom"/>
</dbReference>
<dbReference type="EMBL" id="JADPMV010000002">
    <property type="protein sequence ID" value="MBS7664228.1"/>
    <property type="molecule type" value="Genomic_DNA"/>
</dbReference>
<dbReference type="Gene3D" id="3.30.390.10">
    <property type="entry name" value="Enolase-like, N-terminal domain"/>
    <property type="match status" value="1"/>
</dbReference>
<dbReference type="PANTHER" id="PTHR13794:SF58">
    <property type="entry name" value="MITOCHONDRIAL ENOLASE SUPERFAMILY MEMBER 1"/>
    <property type="match status" value="1"/>
</dbReference>
<evidence type="ECO:0000256" key="2">
    <source>
        <dbReference type="ARBA" id="ARBA00022723"/>
    </source>
</evidence>
<dbReference type="SUPFAM" id="SSF51604">
    <property type="entry name" value="Enolase C-terminal domain-like"/>
    <property type="match status" value="1"/>
</dbReference>
<dbReference type="Proteomes" id="UP001196601">
    <property type="component" value="Unassembled WGS sequence"/>
</dbReference>
<sequence length="379" mass="42712">MSVRIDSVEVICLQDPQADFVRFEGSYQNALVVVRGDNGLYGIGETDSPPQVIKALIESRPYNYLSTGLAGVLVGEVLDDPLRLWNKMYRSSNWHGRYGVAIHAISALDIALWDLFARSARRPLHSYFGGLKHKQLPVYATLYPMQAEPELFQQQVGACLEQGFKRIKICVEPWWQDSAKAIGNLQRLREFVGPEVELMLDVAMEFTRFEQLEPFLGTLQALDFKWIEAPFDADNLDDHRRLRAVTSIPLGVGDLGFTTCKEFQPYLAADAFDIAQPDITLFGGVTEAMRLRDMLVPHGKRIVPHAYNTDLTIAVNAQFLCTQARIEPLEYSTSPSILRRQLVLNPLRPDEHGMISLDENAHGLGLELNWDLVNACRTP</sequence>
<dbReference type="InterPro" id="IPR013342">
    <property type="entry name" value="Mandelate_racemase_C"/>
</dbReference>
<feature type="domain" description="Mandelate racemase/muconate lactonizing enzyme C-terminal" evidence="4">
    <location>
        <begin position="149"/>
        <end position="249"/>
    </location>
</feature>
<dbReference type="PANTHER" id="PTHR13794">
    <property type="entry name" value="ENOLASE SUPERFAMILY, MANDELATE RACEMASE"/>
    <property type="match status" value="1"/>
</dbReference>
<evidence type="ECO:0000256" key="3">
    <source>
        <dbReference type="ARBA" id="ARBA00022842"/>
    </source>
</evidence>
<evidence type="ECO:0000313" key="6">
    <source>
        <dbReference type="Proteomes" id="UP001196601"/>
    </source>
</evidence>
<proteinExistence type="predicted"/>
<dbReference type="InterPro" id="IPR029017">
    <property type="entry name" value="Enolase-like_N"/>
</dbReference>
<dbReference type="SUPFAM" id="SSF54826">
    <property type="entry name" value="Enolase N-terminal domain-like"/>
    <property type="match status" value="1"/>
</dbReference>
<dbReference type="InterPro" id="IPR046945">
    <property type="entry name" value="RHMD-like"/>
</dbReference>
<dbReference type="Pfam" id="PF02746">
    <property type="entry name" value="MR_MLE_N"/>
    <property type="match status" value="1"/>
</dbReference>
<dbReference type="CDD" id="cd03316">
    <property type="entry name" value="MR_like"/>
    <property type="match status" value="1"/>
</dbReference>
<keyword evidence="3" id="KW-0460">Magnesium</keyword>